<dbReference type="AlphaFoldDB" id="Q5DE48"/>
<proteinExistence type="evidence at transcript level"/>
<sequence length="176" mass="19034">MSSTSSSSTTQAQPIFPPMPPVFMPPFMGMPIVYPGNLFNGNTSMPEPPSGLPESTDEARLRASAEARFTALRQINILLNAAVLQMNAYLNAASAPSSESESMTSVLKADNFESKIEEEKVSSDDVNSQLGSDDKNIPTSANLELPEIRKHRLAHFKSSPSDINSQSNSELTNESK</sequence>
<protein>
    <submittedName>
        <fullName evidence="2">SJCHGC03362 protein</fullName>
    </submittedName>
</protein>
<name>Q5DE48_SCHJA</name>
<feature type="region of interest" description="Disordered" evidence="1">
    <location>
        <begin position="117"/>
        <end position="176"/>
    </location>
</feature>
<feature type="compositionally biased region" description="Polar residues" evidence="1">
    <location>
        <begin position="124"/>
        <end position="142"/>
    </location>
</feature>
<evidence type="ECO:0000256" key="1">
    <source>
        <dbReference type="SAM" id="MobiDB-lite"/>
    </source>
</evidence>
<organism evidence="2">
    <name type="scientific">Schistosoma japonicum</name>
    <name type="common">Blood fluke</name>
    <dbReference type="NCBI Taxonomy" id="6182"/>
    <lineage>
        <taxon>Eukaryota</taxon>
        <taxon>Metazoa</taxon>
        <taxon>Spiralia</taxon>
        <taxon>Lophotrochozoa</taxon>
        <taxon>Platyhelminthes</taxon>
        <taxon>Trematoda</taxon>
        <taxon>Digenea</taxon>
        <taxon>Strigeidida</taxon>
        <taxon>Schistosomatoidea</taxon>
        <taxon>Schistosomatidae</taxon>
        <taxon>Schistosoma</taxon>
    </lineage>
</organism>
<accession>Q5DE48</accession>
<dbReference type="EMBL" id="AY814176">
    <property type="protein sequence ID" value="AAW25908.1"/>
    <property type="molecule type" value="mRNA"/>
</dbReference>
<reference evidence="2" key="2">
    <citation type="journal article" date="2006" name="PLoS Pathog.">
        <title>New perspectives on host-parasite interplay by comparative transcriptomic and proteomic analyses of Schistosoma japonicum.</title>
        <authorList>
            <person name="Liu F."/>
            <person name="Lu J."/>
            <person name="Hu W."/>
            <person name="Wang S.Y."/>
            <person name="Cui S.J."/>
            <person name="Chi M."/>
            <person name="Yan Q."/>
            <person name="Wang X.R."/>
            <person name="Song H.D."/>
            <person name="Xu X.N."/>
            <person name="Wang J.J."/>
            <person name="Zhang X.L."/>
            <person name="Zhang X."/>
            <person name="Wang Z.Q."/>
            <person name="Xue C.L."/>
            <person name="Brindley P.J."/>
            <person name="McManus D.P."/>
            <person name="Yang P.Y."/>
            <person name="Feng Z."/>
            <person name="Chen Z."/>
            <person name="Han Z.G."/>
        </authorList>
    </citation>
    <scope>NUCLEOTIDE SEQUENCE</scope>
</reference>
<evidence type="ECO:0000313" key="2">
    <source>
        <dbReference type="EMBL" id="AAW25908.1"/>
    </source>
</evidence>
<reference evidence="2" key="1">
    <citation type="submission" date="2004-11" db="EMBL/GenBank/DDBJ databases">
        <title>The full-length cDNA sequences of Schistosoma japonicum genes.</title>
        <authorList>
            <person name="Han Z."/>
        </authorList>
    </citation>
    <scope>NUCLEOTIDE SEQUENCE</scope>
</reference>
<feature type="compositionally biased region" description="Low complexity" evidence="1">
    <location>
        <begin position="158"/>
        <end position="169"/>
    </location>
</feature>